<evidence type="ECO:0000313" key="8">
    <source>
        <dbReference type="Proteomes" id="UP001249851"/>
    </source>
</evidence>
<comment type="subcellular location">
    <subcellularLocation>
        <location evidence="1">Cytoplasm</location>
    </subcellularLocation>
</comment>
<keyword evidence="4 5" id="KW-0175">Coiled coil</keyword>
<feature type="compositionally biased region" description="Basic and acidic residues" evidence="6">
    <location>
        <begin position="981"/>
        <end position="996"/>
    </location>
</feature>
<feature type="region of interest" description="Disordered" evidence="6">
    <location>
        <begin position="1167"/>
        <end position="1239"/>
    </location>
</feature>
<evidence type="ECO:0000256" key="2">
    <source>
        <dbReference type="ARBA" id="ARBA00022490"/>
    </source>
</evidence>
<gene>
    <name evidence="7" type="ORF">P5673_031150</name>
</gene>
<evidence type="ECO:0000256" key="6">
    <source>
        <dbReference type="SAM" id="MobiDB-lite"/>
    </source>
</evidence>
<evidence type="ECO:0000313" key="7">
    <source>
        <dbReference type="EMBL" id="KAK2548625.1"/>
    </source>
</evidence>
<evidence type="ECO:0000256" key="4">
    <source>
        <dbReference type="ARBA" id="ARBA00023054"/>
    </source>
</evidence>
<comment type="caution">
    <text evidence="7">The sequence shown here is derived from an EMBL/GenBank/DDBJ whole genome shotgun (WGS) entry which is preliminary data.</text>
</comment>
<feature type="coiled-coil region" evidence="5">
    <location>
        <begin position="424"/>
        <end position="527"/>
    </location>
</feature>
<proteinExistence type="predicted"/>
<dbReference type="Proteomes" id="UP001249851">
    <property type="component" value="Unassembled WGS sequence"/>
</dbReference>
<dbReference type="PANTHER" id="PTHR18902:SF24">
    <property type="entry name" value="NUCLEAR MITOTIC APPARATUS PROTEIN 1"/>
    <property type="match status" value="1"/>
</dbReference>
<reference evidence="7" key="2">
    <citation type="journal article" date="2023" name="Science">
        <title>Genomic signatures of disease resistance in endangered staghorn corals.</title>
        <authorList>
            <person name="Vollmer S.V."/>
            <person name="Selwyn J.D."/>
            <person name="Despard B.A."/>
            <person name="Roesel C.L."/>
        </authorList>
    </citation>
    <scope>NUCLEOTIDE SEQUENCE</scope>
    <source>
        <strain evidence="7">K2</strain>
    </source>
</reference>
<evidence type="ECO:0000256" key="3">
    <source>
        <dbReference type="ARBA" id="ARBA00022553"/>
    </source>
</evidence>
<feature type="coiled-coil region" evidence="5">
    <location>
        <begin position="560"/>
        <end position="669"/>
    </location>
</feature>
<dbReference type="Gene3D" id="1.10.418.10">
    <property type="entry name" value="Calponin-like domain"/>
    <property type="match status" value="1"/>
</dbReference>
<feature type="compositionally biased region" description="Basic and acidic residues" evidence="6">
    <location>
        <begin position="1177"/>
        <end position="1190"/>
    </location>
</feature>
<feature type="compositionally biased region" description="Basic and acidic residues" evidence="6">
    <location>
        <begin position="1228"/>
        <end position="1239"/>
    </location>
</feature>
<dbReference type="SUPFAM" id="SSF116907">
    <property type="entry name" value="Hook domain"/>
    <property type="match status" value="1"/>
</dbReference>
<dbReference type="InterPro" id="IPR051841">
    <property type="entry name" value="MT-Golgi_org_protein"/>
</dbReference>
<feature type="coiled-coil region" evidence="5">
    <location>
        <begin position="270"/>
        <end position="321"/>
    </location>
</feature>
<feature type="region of interest" description="Disordered" evidence="6">
    <location>
        <begin position="1271"/>
        <end position="1314"/>
    </location>
</feature>
<dbReference type="GO" id="GO:0005737">
    <property type="term" value="C:cytoplasm"/>
    <property type="evidence" value="ECO:0007669"/>
    <property type="project" value="UniProtKB-SubCell"/>
</dbReference>
<reference evidence="7" key="1">
    <citation type="journal article" date="2023" name="G3 (Bethesda)">
        <title>Whole genome assembly and annotation of the endangered Caribbean coral Acropora cervicornis.</title>
        <authorList>
            <person name="Selwyn J.D."/>
            <person name="Vollmer S.V."/>
        </authorList>
    </citation>
    <scope>NUCLEOTIDE SEQUENCE</scope>
    <source>
        <strain evidence="7">K2</strain>
    </source>
</reference>
<feature type="region of interest" description="Disordered" evidence="6">
    <location>
        <begin position="981"/>
        <end position="1000"/>
    </location>
</feature>
<dbReference type="PANTHER" id="PTHR18902">
    <property type="entry name" value="NUCLEAR MITOTIC APPARATUS PROTEIN 1-RELATED"/>
    <property type="match status" value="1"/>
</dbReference>
<keyword evidence="3" id="KW-0597">Phosphoprotein</keyword>
<accession>A0AAD9PT76</accession>
<protein>
    <submittedName>
        <fullName evidence="7">Nuclear mitotic apparatus protein 1</fullName>
    </submittedName>
</protein>
<dbReference type="EMBL" id="JARQWQ010000142">
    <property type="protein sequence ID" value="KAK2548625.1"/>
    <property type="molecule type" value="Genomic_DNA"/>
</dbReference>
<name>A0AAD9PT76_ACRCE</name>
<dbReference type="InterPro" id="IPR036872">
    <property type="entry name" value="CH_dom_sf"/>
</dbReference>
<evidence type="ECO:0000256" key="5">
    <source>
        <dbReference type="SAM" id="Coils"/>
    </source>
</evidence>
<keyword evidence="8" id="KW-1185">Reference proteome</keyword>
<feature type="region of interest" description="Disordered" evidence="6">
    <location>
        <begin position="1009"/>
        <end position="1030"/>
    </location>
</feature>
<organism evidence="7 8">
    <name type="scientific">Acropora cervicornis</name>
    <name type="common">Staghorn coral</name>
    <dbReference type="NCBI Taxonomy" id="6130"/>
    <lineage>
        <taxon>Eukaryota</taxon>
        <taxon>Metazoa</taxon>
        <taxon>Cnidaria</taxon>
        <taxon>Anthozoa</taxon>
        <taxon>Hexacorallia</taxon>
        <taxon>Scleractinia</taxon>
        <taxon>Astrocoeniina</taxon>
        <taxon>Acroporidae</taxon>
        <taxon>Acropora</taxon>
    </lineage>
</organism>
<evidence type="ECO:0000256" key="1">
    <source>
        <dbReference type="ARBA" id="ARBA00004496"/>
    </source>
</evidence>
<keyword evidence="2" id="KW-0963">Cytoplasm</keyword>
<sequence>MNTETLQFLLNWINLNASTDSGKVNDITDQRSRHLFLRILLLIDKHAASDVQSDTTTELQAEQVLSHVLSYLGGFHHLNIDGVINNQNLMKKDELEICKVITLLLCSAILCDNVAIFIDQITKMSNDDQFTFKFLVESVLAEIENGCLTAESFATILSNRVNSSEHQSLDQTPLTVHESPVEALFTNSPLKSFATSPQLRSKHNQLLLNKLQQKVSKLQTSLDLQVHMQAELENELSEKNKEIDSRDAIIIGLRSEIAKLLSSTEELDHMRHFKEEYEKIDKENIRLKQKVAEMQKFRQQCADLEHKVGSFLEEKEQFEKERMETGRLNSSIERYKSKIHHLEFQTSELQATLKRKNLMISKLQKDFEEMLTEASKSAEMRLEIERSKGIDADDVMIDGDLLASAEVVSLDHAPIAPASIDTRIIELELEKQRLMHELSSAVNQEEYLALKETLEITEESYSSYKESYVQTKSKIQELEDQLKMEQRQREELVDQLKNVQERYFQEVEELKSTLLSERSSKKELAQELDLREKRLLETNMEIEALAILKTGLEGSLQTSNARALDDKARYEKELSLTEEKGERLKGELKMLQKALDEKNDRLHAVEIEKDQIREAYEQMLAEVRNELDAKVNNSEEEKAATLAQFRIKMKKLEDDNEKMKDQFGKKQKAILEEAKKNTEKIQEACDVERFSWKKKFDQLSEEVMTTRNEMFENSKKHSEELIEIRRKAREEEEQREEEARKNREEKMDLENQLLRANSTIAELEEMIKRGENTQKELDAQRTKYAELNEECSILTAKMEMLESNIDQVVGKAESDKNKLENEMKMIKEVSGSEICQLRERLEQSKRYCNELEASYNEHVETKRKLENELRGRIEELETQNDEKDKRFEKLERTVHDDKEISQAENKASQIEWQKKQQELESKLEEEVSGFNELKNRFDKLQVDKDSLNNKVQEVLLINRQLSTEVHSLEAQLAHATQQIREQREEFDRKNKMESNRMGDVVPKIYNRPAFVEDESSTDSDQSVPFRLEDPADSLLSDDVNRIKRNNSSNNASFSGLHSASSSSFLYGVQTRSSRRQSAIYVRGNTPPEKRTTNSAAYFIVDPEFVPEMEQDAGVEYDWDRLAELQRRNASCPPHLQTSYPLETQMGPNICVQEEALKTGRMSLDSSFLKPYNTRKRKPDENSQRVKDFRKSVSAPSITPVKRSRSQRITQAMHSAVKSLRSRSNDNLSKPDHELEANSSRRESLAFNIELTPVKTKKKALIDRRRTISRHMGTSQLLGVKPKETLKKSNTQDLAECTKQQRKPLKALQEKRRAK</sequence>